<name>A0ABU4IFK7_9VIBR</name>
<dbReference type="InterPro" id="IPR033900">
    <property type="entry name" value="Gram_neg_porin_domain"/>
</dbReference>
<reference evidence="6 7" key="1">
    <citation type="submission" date="2023-11" db="EMBL/GenBank/DDBJ databases">
        <title>Plant-associative lifestyle of Vibrio porteresiae and its evolutionary dynamics.</title>
        <authorList>
            <person name="Rameshkumar N."/>
            <person name="Kirti K."/>
        </authorList>
    </citation>
    <scope>NUCLEOTIDE SEQUENCE [LARGE SCALE GENOMIC DNA]</scope>
    <source>
        <strain evidence="6 7">MSSRF60</strain>
    </source>
</reference>
<gene>
    <name evidence="6" type="ORF">SBW85_02405</name>
</gene>
<comment type="caution">
    <text evidence="6">The sequence shown here is derived from an EMBL/GenBank/DDBJ whole genome shotgun (WGS) entry which is preliminary data.</text>
</comment>
<dbReference type="PANTHER" id="PTHR34501">
    <property type="entry name" value="PROTEIN YDDL-RELATED"/>
    <property type="match status" value="1"/>
</dbReference>
<sequence length="316" mass="34529">MKKTLLALAVFAAAGSAQAIELYNQDGVTVQLKGDIEVRYKKTTDKEDNLKQEIDDADIGFDTRYQVNDDFQIGGYIEYSGDSSDRTQGTVANGNTYVGFYSNTFGSLKFGKLDTVMDDAGIGNDYMFGISSFFGDDLDFGGEEAVRYDYDAGAFYFSLGYNQDEYNNHVYNRDSYFDAKVGARVAGFDFTVFHGQADVDGASVAGTDDISLTGVEVRYGGIENLNLEFGYYATDLGYGDEGDTFGVAADYTMDAWSFSFGVSNTDFDLASEEDFTAWFVNAGYGIAPNTTLYAEIGGTDEDNTETAYGFGVKAFF</sequence>
<keyword evidence="2 4" id="KW-0732">Signal</keyword>
<dbReference type="Proteomes" id="UP001272325">
    <property type="component" value="Unassembled WGS sequence"/>
</dbReference>
<dbReference type="EMBL" id="JAWRCN010000001">
    <property type="protein sequence ID" value="MDW6016622.1"/>
    <property type="molecule type" value="Genomic_DNA"/>
</dbReference>
<accession>A0ABU4IFK7</accession>
<keyword evidence="7" id="KW-1185">Reference proteome</keyword>
<feature type="domain" description="Porin" evidence="5">
    <location>
        <begin position="7"/>
        <end position="303"/>
    </location>
</feature>
<evidence type="ECO:0000256" key="3">
    <source>
        <dbReference type="ARBA" id="ARBA00023136"/>
    </source>
</evidence>
<comment type="subcellular location">
    <subcellularLocation>
        <location evidence="1">Cell outer membrane</location>
        <topology evidence="1">Multi-pass membrane protein</topology>
    </subcellularLocation>
</comment>
<evidence type="ECO:0000313" key="7">
    <source>
        <dbReference type="Proteomes" id="UP001272325"/>
    </source>
</evidence>
<dbReference type="InterPro" id="IPR050298">
    <property type="entry name" value="Gram-neg_bact_OMP"/>
</dbReference>
<dbReference type="InterPro" id="IPR023614">
    <property type="entry name" value="Porin_dom_sf"/>
</dbReference>
<dbReference type="SUPFAM" id="SSF56935">
    <property type="entry name" value="Porins"/>
    <property type="match status" value="1"/>
</dbReference>
<protein>
    <submittedName>
        <fullName evidence="6">Porin</fullName>
    </submittedName>
</protein>
<dbReference type="Gene3D" id="2.40.160.10">
    <property type="entry name" value="Porin"/>
    <property type="match status" value="1"/>
</dbReference>
<dbReference type="PANTHER" id="PTHR34501:SF2">
    <property type="entry name" value="OUTER MEMBRANE PORIN F-RELATED"/>
    <property type="match status" value="1"/>
</dbReference>
<dbReference type="RefSeq" id="WP_171137532.1">
    <property type="nucleotide sequence ID" value="NZ_AP024893.1"/>
</dbReference>
<evidence type="ECO:0000256" key="1">
    <source>
        <dbReference type="ARBA" id="ARBA00004571"/>
    </source>
</evidence>
<dbReference type="Pfam" id="PF13609">
    <property type="entry name" value="Porin_4"/>
    <property type="match status" value="1"/>
</dbReference>
<proteinExistence type="predicted"/>
<evidence type="ECO:0000256" key="4">
    <source>
        <dbReference type="SAM" id="SignalP"/>
    </source>
</evidence>
<evidence type="ECO:0000313" key="6">
    <source>
        <dbReference type="EMBL" id="MDW6016622.1"/>
    </source>
</evidence>
<evidence type="ECO:0000256" key="2">
    <source>
        <dbReference type="ARBA" id="ARBA00022729"/>
    </source>
</evidence>
<evidence type="ECO:0000259" key="5">
    <source>
        <dbReference type="Pfam" id="PF13609"/>
    </source>
</evidence>
<keyword evidence="3" id="KW-0472">Membrane</keyword>
<feature type="chain" id="PRO_5046118531" evidence="4">
    <location>
        <begin position="20"/>
        <end position="316"/>
    </location>
</feature>
<organism evidence="6 7">
    <name type="scientific">Vibrio plantisponsor</name>
    <dbReference type="NCBI Taxonomy" id="664643"/>
    <lineage>
        <taxon>Bacteria</taxon>
        <taxon>Pseudomonadati</taxon>
        <taxon>Pseudomonadota</taxon>
        <taxon>Gammaproteobacteria</taxon>
        <taxon>Vibrionales</taxon>
        <taxon>Vibrionaceae</taxon>
        <taxon>Vibrio</taxon>
    </lineage>
</organism>
<feature type="signal peptide" evidence="4">
    <location>
        <begin position="1"/>
        <end position="19"/>
    </location>
</feature>